<name>A0ABT5X5Q3_9EURY</name>
<dbReference type="NCBIfam" id="TIGR01591">
    <property type="entry name" value="Fdh-alpha"/>
    <property type="match status" value="1"/>
</dbReference>
<keyword evidence="1" id="KW-0004">4Fe-4S</keyword>
<dbReference type="Proteomes" id="UP001220010">
    <property type="component" value="Unassembled WGS sequence"/>
</dbReference>
<evidence type="ECO:0000256" key="2">
    <source>
        <dbReference type="ARBA" id="ARBA00022723"/>
    </source>
</evidence>
<evidence type="ECO:0000256" key="4">
    <source>
        <dbReference type="ARBA" id="ARBA00023014"/>
    </source>
</evidence>
<dbReference type="PANTHER" id="PTHR43105">
    <property type="entry name" value="RESPIRATORY NITRATE REDUCTASE"/>
    <property type="match status" value="1"/>
</dbReference>
<gene>
    <name evidence="6" type="primary">fdhF</name>
    <name evidence="6" type="ORF">P0O15_02340</name>
</gene>
<dbReference type="PANTHER" id="PTHR43105:SF10">
    <property type="entry name" value="NADH-QUINONE OXIDOREDUCTASE SUBUNIT G"/>
    <property type="match status" value="1"/>
</dbReference>
<dbReference type="InterPro" id="IPR050123">
    <property type="entry name" value="Prok_molybdopt-oxidoreductase"/>
</dbReference>
<dbReference type="RefSeq" id="WP_316965778.1">
    <property type="nucleotide sequence ID" value="NZ_JARFPK010000006.1"/>
</dbReference>
<organism evidence="6 7">
    <name type="scientific">Candidatus Methanocrinis natronophilus</name>
    <dbReference type="NCBI Taxonomy" id="3033396"/>
    <lineage>
        <taxon>Archaea</taxon>
        <taxon>Methanobacteriati</taxon>
        <taxon>Methanobacteriota</taxon>
        <taxon>Stenosarchaea group</taxon>
        <taxon>Methanomicrobia</taxon>
        <taxon>Methanotrichales</taxon>
        <taxon>Methanotrichaceae</taxon>
        <taxon>Methanocrinis</taxon>
    </lineage>
</organism>
<dbReference type="Gene3D" id="3.40.228.10">
    <property type="entry name" value="Dimethylsulfoxide Reductase, domain 2"/>
    <property type="match status" value="1"/>
</dbReference>
<evidence type="ECO:0000313" key="7">
    <source>
        <dbReference type="Proteomes" id="UP001220010"/>
    </source>
</evidence>
<dbReference type="InterPro" id="IPR006478">
    <property type="entry name" value="Formate_DH_asu"/>
</dbReference>
<dbReference type="Gene3D" id="2.40.40.20">
    <property type="match status" value="1"/>
</dbReference>
<dbReference type="EC" id="1.17.1.9" evidence="6"/>
<dbReference type="SMART" id="SM00926">
    <property type="entry name" value="Molybdop_Fe4S4"/>
    <property type="match status" value="1"/>
</dbReference>
<feature type="domain" description="4Fe-4S Mo/W bis-MGD-type" evidence="5">
    <location>
        <begin position="1"/>
        <end position="57"/>
    </location>
</feature>
<dbReference type="Pfam" id="PF00384">
    <property type="entry name" value="Molybdopterin"/>
    <property type="match status" value="1"/>
</dbReference>
<dbReference type="SUPFAM" id="SSF50692">
    <property type="entry name" value="ADC-like"/>
    <property type="match status" value="1"/>
</dbReference>
<dbReference type="InterPro" id="IPR006657">
    <property type="entry name" value="MoPterin_dinucl-bd_dom"/>
</dbReference>
<dbReference type="Pfam" id="PF01568">
    <property type="entry name" value="Molydop_binding"/>
    <property type="match status" value="1"/>
</dbReference>
<dbReference type="InterPro" id="IPR006655">
    <property type="entry name" value="Mopterin_OxRdtase_prok_CS"/>
</dbReference>
<keyword evidence="2" id="KW-0479">Metal-binding</keyword>
<dbReference type="SUPFAM" id="SSF53706">
    <property type="entry name" value="Formate dehydrogenase/DMSO reductase, domains 1-3"/>
    <property type="match status" value="1"/>
</dbReference>
<accession>A0ABT5X5Q3</accession>
<reference evidence="6 7" key="1">
    <citation type="submission" date="2023-03" db="EMBL/GenBank/DDBJ databases">
        <title>WGS of Methanotrichaceae archaeon Mx.</title>
        <authorList>
            <person name="Sorokin D.Y."/>
            <person name="Merkel A.Y."/>
        </authorList>
    </citation>
    <scope>NUCLEOTIDE SEQUENCE [LARGE SCALE GENOMIC DNA]</scope>
    <source>
        <strain evidence="6 7">Mx</strain>
    </source>
</reference>
<dbReference type="CDD" id="cd02753">
    <property type="entry name" value="MopB_Formate-Dh-H"/>
    <property type="match status" value="1"/>
</dbReference>
<comment type="caution">
    <text evidence="6">The sequence shown here is derived from an EMBL/GenBank/DDBJ whole genome shotgun (WGS) entry which is preliminary data.</text>
</comment>
<dbReference type="InterPro" id="IPR041924">
    <property type="entry name" value="Formate_Dh-H_N"/>
</dbReference>
<proteinExistence type="predicted"/>
<dbReference type="InterPro" id="IPR009010">
    <property type="entry name" value="Asp_de-COase-like_dom_sf"/>
</dbReference>
<evidence type="ECO:0000313" key="6">
    <source>
        <dbReference type="EMBL" id="MDF0590019.1"/>
    </source>
</evidence>
<dbReference type="PROSITE" id="PS51669">
    <property type="entry name" value="4FE4S_MOW_BIS_MGD"/>
    <property type="match status" value="1"/>
</dbReference>
<dbReference type="EMBL" id="JARFPK010000006">
    <property type="protein sequence ID" value="MDF0590019.1"/>
    <property type="molecule type" value="Genomic_DNA"/>
</dbReference>
<evidence type="ECO:0000259" key="5">
    <source>
        <dbReference type="PROSITE" id="PS51669"/>
    </source>
</evidence>
<keyword evidence="7" id="KW-1185">Reference proteome</keyword>
<keyword evidence="6" id="KW-0560">Oxidoreductase</keyword>
<evidence type="ECO:0000256" key="1">
    <source>
        <dbReference type="ARBA" id="ARBA00022485"/>
    </source>
</evidence>
<dbReference type="Pfam" id="PF04879">
    <property type="entry name" value="Molybdop_Fe4S4"/>
    <property type="match status" value="1"/>
</dbReference>
<keyword evidence="3" id="KW-0408">Iron</keyword>
<sequence length="675" mass="72412">MEKIATICVYCGCGCGLVLHVEDGRVVGASPSSAHPVSRGRLCVKGWLAADFVHHPDRLKTPLVRRGERMARVSWDEALSLSAKRLREIREESGPDSLAILTSAKGTNEENYLLAKLARAALGTNNVDHVARLCHAPSVAGLGIALGSGAMTNPIRSLLSSDAILVTGSNTTEQHPLVAATILEAQAQGATLIVADPRRTQMAELADIHLAPRLGTDVAWTNGMLNLIIGRGLIDEDFINERTEGFSALKELALRYTPAAVERITGIPPADLEKAAAAFGEAPRAAVVYAMGTTQHSSGTDNVLALANLVLATGNVGRDGTGIYPLRGHQNVQGACDMGALPIFYSGYQKVEDPAARRKMEAAWGTDLPATPGLTAVEMMEAAEEGRIRGMIISGENPMISYPDRGQVIRALRSLDFLAVADIFPTETTALADVVLPVASFAEKDGTFTSTERRIQRVRRAVTPPGEARPEVEVAAELLRRFSVTADYASPEEVMAEISSVTPSYGGVSSRRLGISGLSWPCPSPDHPGTEILHQGSFPIGRARFYAVEQQHLPEDLDYPLFLTTGRSLFHFHTGTMTRRTHLLDRERPKATVDINPADAAALGVRSGTMVVVESATGSLDIEARLTAEVPMGTVYIPFHFAEAPANQLTTRTLDPTSKIPGLKRTPVRIRRAEG</sequence>
<dbReference type="PROSITE" id="PS00490">
    <property type="entry name" value="MOLYBDOPTERIN_PROK_2"/>
    <property type="match status" value="1"/>
</dbReference>
<dbReference type="GO" id="GO:0008863">
    <property type="term" value="F:formate dehydrogenase (NAD+) activity"/>
    <property type="evidence" value="ECO:0007669"/>
    <property type="project" value="UniProtKB-EC"/>
</dbReference>
<protein>
    <submittedName>
        <fullName evidence="6">Formate dehydrogenase subunit alpha</fullName>
        <ecNumber evidence="6">1.17.1.9</ecNumber>
    </submittedName>
</protein>
<dbReference type="Gene3D" id="3.40.50.740">
    <property type="match status" value="1"/>
</dbReference>
<dbReference type="Gene3D" id="2.20.25.90">
    <property type="entry name" value="ADC-like domains"/>
    <property type="match status" value="1"/>
</dbReference>
<dbReference type="InterPro" id="IPR006963">
    <property type="entry name" value="Mopterin_OxRdtase_4Fe-4S_dom"/>
</dbReference>
<keyword evidence="4" id="KW-0411">Iron-sulfur</keyword>
<evidence type="ECO:0000256" key="3">
    <source>
        <dbReference type="ARBA" id="ARBA00023004"/>
    </source>
</evidence>
<dbReference type="InterPro" id="IPR006656">
    <property type="entry name" value="Mopterin_OxRdtase"/>
</dbReference>